<dbReference type="PANTHER" id="PTHR37079:SF4">
    <property type="entry name" value="SERINE_THREONINE-PROTEIN KINASE ATM"/>
    <property type="match status" value="1"/>
</dbReference>
<comment type="function">
    <text evidence="17 20">Serine/threonine protein kinase which activates checkpoint signaling upon genotoxic stresses such as ionizing radiation (IR), ultraviolet light (UV), or DNA replication stalling, thereby acting as a DNA damage sensor. Recognizes the substrate consensus sequence [ST]-Q. Phosphorylates histone H2A to form H2AS128ph (gamma-H2A) at sites of DNA damage, involved in the regulation of DNA damage response mechanism. Required for the control of telomere length and genome stability.</text>
</comment>
<dbReference type="SUPFAM" id="SSF56112">
    <property type="entry name" value="Protein kinase-like (PK-like)"/>
    <property type="match status" value="1"/>
</dbReference>
<comment type="catalytic activity">
    <reaction evidence="18 20">
        <text>L-threonyl-[protein] + ATP = O-phospho-L-threonyl-[protein] + ADP + H(+)</text>
        <dbReference type="Rhea" id="RHEA:46608"/>
        <dbReference type="Rhea" id="RHEA-COMP:11060"/>
        <dbReference type="Rhea" id="RHEA-COMP:11605"/>
        <dbReference type="ChEBI" id="CHEBI:15378"/>
        <dbReference type="ChEBI" id="CHEBI:30013"/>
        <dbReference type="ChEBI" id="CHEBI:30616"/>
        <dbReference type="ChEBI" id="CHEBI:61977"/>
        <dbReference type="ChEBI" id="CHEBI:456216"/>
        <dbReference type="EC" id="2.7.11.1"/>
    </reaction>
</comment>
<keyword evidence="8 20" id="KW-0723">Serine/threonine-protein kinase</keyword>
<dbReference type="Pfam" id="PF00454">
    <property type="entry name" value="PI3_PI4_kinase"/>
    <property type="match status" value="1"/>
</dbReference>
<dbReference type="SMART" id="SM01342">
    <property type="entry name" value="TAN"/>
    <property type="match status" value="1"/>
</dbReference>
<keyword evidence="12 20" id="KW-0418">Kinase</keyword>
<dbReference type="Pfam" id="PF02260">
    <property type="entry name" value="FATC"/>
    <property type="match status" value="1"/>
</dbReference>
<dbReference type="PANTHER" id="PTHR37079">
    <property type="entry name" value="SERINE/THREONINE-PROTEIN KINASE ATM"/>
    <property type="match status" value="1"/>
</dbReference>
<comment type="subcellular location">
    <subcellularLocation>
        <location evidence="2 20">Chromosome</location>
        <location evidence="2 20">Telomere</location>
    </subcellularLocation>
    <subcellularLocation>
        <location evidence="1 20">Nucleus</location>
    </subcellularLocation>
</comment>
<dbReference type="SMART" id="SM00146">
    <property type="entry name" value="PI3Kc"/>
    <property type="match status" value="1"/>
</dbReference>
<dbReference type="InterPro" id="IPR038980">
    <property type="entry name" value="ATM_plant"/>
</dbReference>
<dbReference type="VEuPathDB" id="FungiDB:Z518_03303"/>
<dbReference type="PROSITE" id="PS51190">
    <property type="entry name" value="FATC"/>
    <property type="match status" value="1"/>
</dbReference>
<evidence type="ECO:0000313" key="25">
    <source>
        <dbReference type="EMBL" id="KIX08646.1"/>
    </source>
</evidence>
<evidence type="ECO:0000259" key="23">
    <source>
        <dbReference type="PROSITE" id="PS51189"/>
    </source>
</evidence>
<evidence type="ECO:0000256" key="20">
    <source>
        <dbReference type="RuleBase" id="RU365027"/>
    </source>
</evidence>
<evidence type="ECO:0000256" key="11">
    <source>
        <dbReference type="ARBA" id="ARBA00022763"/>
    </source>
</evidence>
<dbReference type="InterPro" id="IPR014009">
    <property type="entry name" value="PIK_FAT"/>
</dbReference>
<accession>A0A0D2IZ21</accession>
<feature type="compositionally biased region" description="Polar residues" evidence="21">
    <location>
        <begin position="803"/>
        <end position="814"/>
    </location>
</feature>
<dbReference type="InterPro" id="IPR036940">
    <property type="entry name" value="PI3/4_kinase_cat_sf"/>
</dbReference>
<dbReference type="InterPro" id="IPR018936">
    <property type="entry name" value="PI3/4_kinase_CS"/>
</dbReference>
<evidence type="ECO:0000259" key="22">
    <source>
        <dbReference type="PROSITE" id="PS50290"/>
    </source>
</evidence>
<dbReference type="InterPro" id="IPR000403">
    <property type="entry name" value="PI3/4_kinase_cat_dom"/>
</dbReference>
<dbReference type="Proteomes" id="UP000053617">
    <property type="component" value="Unassembled WGS sequence"/>
</dbReference>
<dbReference type="CDD" id="cd05171">
    <property type="entry name" value="PIKKc_ATM"/>
    <property type="match status" value="1"/>
</dbReference>
<organism evidence="25 26">
    <name type="scientific">Rhinocladiella mackenziei CBS 650.93</name>
    <dbReference type="NCBI Taxonomy" id="1442369"/>
    <lineage>
        <taxon>Eukaryota</taxon>
        <taxon>Fungi</taxon>
        <taxon>Dikarya</taxon>
        <taxon>Ascomycota</taxon>
        <taxon>Pezizomycotina</taxon>
        <taxon>Eurotiomycetes</taxon>
        <taxon>Chaetothyriomycetidae</taxon>
        <taxon>Chaetothyriales</taxon>
        <taxon>Herpotrichiellaceae</taxon>
        <taxon>Rhinocladiella</taxon>
    </lineage>
</organism>
<dbReference type="STRING" id="1442369.A0A0D2IZ21"/>
<evidence type="ECO:0000256" key="7">
    <source>
        <dbReference type="ARBA" id="ARBA00022454"/>
    </source>
</evidence>
<evidence type="ECO:0000256" key="14">
    <source>
        <dbReference type="ARBA" id="ARBA00022853"/>
    </source>
</evidence>
<evidence type="ECO:0000256" key="17">
    <source>
        <dbReference type="ARBA" id="ARBA00025079"/>
    </source>
</evidence>
<evidence type="ECO:0000256" key="8">
    <source>
        <dbReference type="ARBA" id="ARBA00022527"/>
    </source>
</evidence>
<dbReference type="InterPro" id="IPR021668">
    <property type="entry name" value="TAN"/>
</dbReference>
<evidence type="ECO:0000259" key="24">
    <source>
        <dbReference type="PROSITE" id="PS51190"/>
    </source>
</evidence>
<dbReference type="Gene3D" id="1.10.1070.11">
    <property type="entry name" value="Phosphatidylinositol 3-/4-kinase, catalytic domain"/>
    <property type="match status" value="1"/>
</dbReference>
<feature type="region of interest" description="Disordered" evidence="21">
    <location>
        <begin position="794"/>
        <end position="814"/>
    </location>
</feature>
<evidence type="ECO:0000256" key="4">
    <source>
        <dbReference type="ARBA" id="ARBA00011370"/>
    </source>
</evidence>
<dbReference type="PROSITE" id="PS51189">
    <property type="entry name" value="FAT"/>
    <property type="match status" value="1"/>
</dbReference>
<keyword evidence="11 20" id="KW-0227">DNA damage</keyword>
<sequence length="2868" mass="322247">MPFDEIGDDEFHLIFELLYQVVSKERSTFLRANKPTTKNNAASRLEVAAAAIRLAVGIGAPKIRFKTALSLLDHIAGALPTADGSLCEPLRNDYLKSFRILLSYAPHGEHMRHKQWQNYVDFALTTLASTLDDNSIGSSIASSRDTSIASRNGQYLSMRVSEKSGRSTGTATASDSEEIIHALTSLTAVTNAPIMSRAAAISRTIQEYLDVAARGLESAFETLNNIIFVSLTEDVEFTQTLILGLISTVRRLWSKGSIALREQMLITLFTTRYLFLAPSDQAPSIDPALLQPLLSTIFSEYRTRNERDILHFDDMQPLMESEDCPLRLRQFKPVRNSARAVSGWMTLSVVACLVLGLSQKPRSADADDLPDDIPRKRPKLPTPFEVMLQHGSESVGQEKLAALQVLLFLFDQPRPLKAESISEICKSMLPILSHEDGNIQSWAFLIFSRLSLCDTSTLQNRSDIWIQLWDAGRRAISAAASVRAASHALDVLLKTGVLASEISGNLIDSTLFGGGNNGPCSLTDTSLILFTTILNSNIFDHERGFEAFCMKVISWLTARWTLPSNIDRLYNAHIAFHAKPEYLYTLLTSLCGTHDQLRPYEDWSPAHSLWRASLMSSFNLDFLHYVLGIETWEAKDMEQQDNIFPRLDPPTTKLLTDAVLEFLTSLLRNFLQSWKTIHSERSSNIGNDIVENLAVASTVSSVIWTRFGRPTREPRPPSVWPESRSLVCQFIRDQGDDDSRAVASRICNGVLKLHNQLLHQDVDICCEEYQSVIESALHLARHRMTSISPFDTPEFGFPDSKAESPQSSQRSQSGAFSHVMRADLPLCQNATQLLARQMVQLTISLQTVKSSGALDPAVTSRIVDEILALDPVLLLSARGAVQDFLGLNSGIARADAHRILKMFGKVYLQEGSFERCESALCFCLNTMHGLLDLWTSDGDESDDLAEAAFDIYDWFLTTALDKGIASPRVLVILADLLDALLHKKASFGEDLPSPRTSLLKILKVSDAATQYRLAPKLSHIFEKYVLTQHEAIFDDILENLPSDPDNREGIAVRLHVVAHLGARWHTVLRQATYHLFETVANVPLTTALARNCITRACRTLGLNQPRQLFTLFSPQIFYTWLSKEGLSRMPFRAFDYASLKEMALDNIDELVGQIALRGFKHAEELEQLVGQDWTSLLVQGFPCAEAYTLSSETGLPRHDRLFDGSEKLVRKQLGSEIYLRCIRTSLPDIIARLITCLQDDRGIDKALEKSKQSAALAIWQDMQNYPNHNIQLPYAQQPSFRARCLVEELSYLCGRLDLDVSDLWAPSLLIHVYRQLLDKARPALGSLHICSLIRKIRIVISLAGTVALTGYPLEMLLHNLRPYLTLFECAEDTMGIYRYLLRGGVEYLRSRLSFIAGLGVTMFVSLIGFIASSQDSTTQEGHFLSTISKAQEFRSFLGQYLESLQPTSVSHETLTTFRNVVQRAKAITQSGSSARSTNEGELLYALLQDRSCDTTLLTELHFNLSIEILCRNFSSSTDPQDDILAHDQDTARFAPTLCSVLSIPQLNESFRTWAAQGIGRGYIMRGLTFNIRERPGKGPSSVKLTGHNLEVVSSYTSIVRHLEHLVWQSKFPASTFAERTLQLVFSALDQGSECRVLGADINRSYVDELRFKLFPCPGIPLSLSSGLEEGPGTLTSGSSHDQPWKWAANLLREICERAARDPVLSFLKPLIAAVPESAEILLPYAVHIVLRSEVNTQETFREYLSGSFSKILQPKERWPSQARQLVLRTLLYLRTCSIPDEAHMALRNSWLEIDFGEASVAAADCHMWHEALLFLELHYSQAQLQVSRSSRRSFVATDDIPTDVVANIYENVDDPDFFYGKHQEFDLQSVLKKMNHEGASQKSLSFQSAMLDSRLRMSGQERSLSHVARTTASTLKAANMQGISEAVRQYYQGFVKDMSHKQHIDSTSANDKWDVLPARERSTPSSTFDSLFRSMHTISNKESLARGLDRSLLGLVDIMKTRDFGKGYTSDLLSQLAVLAEAKQIVSATTAEGLNSTWAAIMARNEKIKLAVFQKLSPILRGREAAFAAIRRNTHLQATFSLDVKQALLHEIRAVRQTLDMASAYEVSQFCLNRAMYLSELNQLAVNEELEVDVAIQYDLARTLWAQNEISGSIGILQSLKTREDIAQQAIVITKADILTDLGHKIAEARLEKPNDIIKTYLSPAFKELHGRETGLEAGRVFHNFAAFCDMQLQDTDNLDDFTRISKIRDRKLQEIHDLQRMIHSSRDARQRQQLESHLKKTKDWFKLDDMEWKRVQASRQTLILQCLENYLLSMKASDEYPNDTLRFLALWLNQAENPEANATVGKNLKSVPTLKFAPLVNQLSSRLLDVNDSFQPLLMELMFRICSDHPYHSLYQVFSVSKTKGDKADEVAVSRNAAANKLVDLVSKRSVSAAVWVAIHNASLYLFKVAQERLPDKQTKTGSKIELRKLNYGQKLEHCMSELNTRIPPPTMNVPFREDRDYSSIPTFSKFEPQISIAGGMSAPKIVTMIATDGSRHKMLLKGGNDDLRQDAIMEQVFGQVSNLLKDHRATRQRNLGIRTYKVIPLTTNAGIIEFVKDTIPLHEYLLPAHTRYFKKDYTPNRCRKDISEAQGKPLDQRIRVYRNVIANFHPVMRFFFMEHFPDPDDWFYKRLNYSRSTAAVSILGHVLGLGDRHGHNILLDENSGEVVHIDLGVAFEAGRILPVPEVVPFRLTRDLVDGMGLTGVEGVFRRCCNFTLEALRRDQEAIMTILDVLRYDPLHSWSLSPLRLQKMQENNEQTTDTATAFTHDIAAKREVNEPSEADRALTVVAKKLGKALSVEATVNELIRQATDERNLAVLYSGWAAYA</sequence>
<dbReference type="InterPro" id="IPR016024">
    <property type="entry name" value="ARM-type_fold"/>
</dbReference>
<feature type="domain" description="FAT" evidence="23">
    <location>
        <begin position="1797"/>
        <end position="2404"/>
    </location>
</feature>
<evidence type="ECO:0000256" key="10">
    <source>
        <dbReference type="ARBA" id="ARBA00022741"/>
    </source>
</evidence>
<dbReference type="GO" id="GO:0004674">
    <property type="term" value="F:protein serine/threonine kinase activity"/>
    <property type="evidence" value="ECO:0007669"/>
    <property type="project" value="UniProtKB-KW"/>
</dbReference>
<evidence type="ECO:0000256" key="18">
    <source>
        <dbReference type="ARBA" id="ARBA00047899"/>
    </source>
</evidence>
<dbReference type="EC" id="2.7.11.1" evidence="5 20"/>
<keyword evidence="9 20" id="KW-0808">Transferase</keyword>
<evidence type="ECO:0000256" key="3">
    <source>
        <dbReference type="ARBA" id="ARBA00010769"/>
    </source>
</evidence>
<comment type="subunit">
    <text evidence="4">Associates with DNA double-strand breaks.</text>
</comment>
<dbReference type="GO" id="GO:0106310">
    <property type="term" value="F:protein serine kinase activity"/>
    <property type="evidence" value="ECO:0007669"/>
    <property type="project" value="RHEA"/>
</dbReference>
<protein>
    <recommendedName>
        <fullName evidence="6 20">Serine/threonine-protein kinase Tel1</fullName>
        <ecNumber evidence="5 20">2.7.11.1</ecNumber>
    </recommendedName>
</protein>
<dbReference type="PROSITE" id="PS50290">
    <property type="entry name" value="PI3_4_KINASE_3"/>
    <property type="match status" value="1"/>
</dbReference>
<comment type="catalytic activity">
    <reaction evidence="19">
        <text>L-seryl-[protein] + ATP = O-phospho-L-seryl-[protein] + ADP + H(+)</text>
        <dbReference type="Rhea" id="RHEA:17989"/>
        <dbReference type="Rhea" id="RHEA-COMP:9863"/>
        <dbReference type="Rhea" id="RHEA-COMP:11604"/>
        <dbReference type="ChEBI" id="CHEBI:15378"/>
        <dbReference type="ChEBI" id="CHEBI:29999"/>
        <dbReference type="ChEBI" id="CHEBI:30616"/>
        <dbReference type="ChEBI" id="CHEBI:83421"/>
        <dbReference type="ChEBI" id="CHEBI:456216"/>
        <dbReference type="EC" id="2.7.11.1"/>
    </reaction>
</comment>
<dbReference type="OrthoDB" id="381190at2759"/>
<feature type="domain" description="PI3K/PI4K catalytic" evidence="22">
    <location>
        <begin position="2512"/>
        <end position="2823"/>
    </location>
</feature>
<evidence type="ECO:0000256" key="9">
    <source>
        <dbReference type="ARBA" id="ARBA00022679"/>
    </source>
</evidence>
<evidence type="ECO:0000256" key="6">
    <source>
        <dbReference type="ARBA" id="ARBA00014619"/>
    </source>
</evidence>
<reference evidence="25 26" key="1">
    <citation type="submission" date="2015-01" db="EMBL/GenBank/DDBJ databases">
        <title>The Genome Sequence of Rhinocladiella mackenzie CBS 650.93.</title>
        <authorList>
            <consortium name="The Broad Institute Genomics Platform"/>
            <person name="Cuomo C."/>
            <person name="de Hoog S."/>
            <person name="Gorbushina A."/>
            <person name="Stielow B."/>
            <person name="Teixiera M."/>
            <person name="Abouelleil A."/>
            <person name="Chapman S.B."/>
            <person name="Priest M."/>
            <person name="Young S.K."/>
            <person name="Wortman J."/>
            <person name="Nusbaum C."/>
            <person name="Birren B."/>
        </authorList>
    </citation>
    <scope>NUCLEOTIDE SEQUENCE [LARGE SCALE GENOMIC DNA]</scope>
    <source>
        <strain evidence="25 26">CBS 650.93</strain>
    </source>
</reference>
<evidence type="ECO:0000256" key="12">
    <source>
        <dbReference type="ARBA" id="ARBA00022777"/>
    </source>
</evidence>
<evidence type="ECO:0000256" key="21">
    <source>
        <dbReference type="SAM" id="MobiDB-lite"/>
    </source>
</evidence>
<evidence type="ECO:0000256" key="16">
    <source>
        <dbReference type="ARBA" id="ARBA00023242"/>
    </source>
</evidence>
<evidence type="ECO:0000256" key="1">
    <source>
        <dbReference type="ARBA" id="ARBA00004123"/>
    </source>
</evidence>
<evidence type="ECO:0000313" key="26">
    <source>
        <dbReference type="Proteomes" id="UP000053617"/>
    </source>
</evidence>
<dbReference type="HOGENOM" id="CLU_000178_8_2_1"/>
<dbReference type="PROSITE" id="PS00916">
    <property type="entry name" value="PI3_4_KINASE_2"/>
    <property type="match status" value="1"/>
</dbReference>
<evidence type="ECO:0000256" key="15">
    <source>
        <dbReference type="ARBA" id="ARBA00022895"/>
    </source>
</evidence>
<gene>
    <name evidence="25" type="ORF">Z518_03303</name>
</gene>
<keyword evidence="15 20" id="KW-0779">Telomere</keyword>
<dbReference type="GO" id="GO:0006325">
    <property type="term" value="P:chromatin organization"/>
    <property type="evidence" value="ECO:0007669"/>
    <property type="project" value="UniProtKB-KW"/>
</dbReference>
<keyword evidence="14 20" id="KW-0156">Chromatin regulator</keyword>
<dbReference type="GO" id="GO:0035556">
    <property type="term" value="P:intracellular signal transduction"/>
    <property type="evidence" value="ECO:0007669"/>
    <property type="project" value="UniProtKB-ARBA"/>
</dbReference>
<dbReference type="GO" id="GO:0005634">
    <property type="term" value="C:nucleus"/>
    <property type="evidence" value="ECO:0007669"/>
    <property type="project" value="UniProtKB-SubCell"/>
</dbReference>
<comment type="similarity">
    <text evidence="3 20">Belongs to the PI3/PI4-kinase family. ATM subfamily.</text>
</comment>
<dbReference type="GO" id="GO:0000781">
    <property type="term" value="C:chromosome, telomeric region"/>
    <property type="evidence" value="ECO:0007669"/>
    <property type="project" value="UniProtKB-SubCell"/>
</dbReference>
<dbReference type="GO" id="GO:0006281">
    <property type="term" value="P:DNA repair"/>
    <property type="evidence" value="ECO:0007669"/>
    <property type="project" value="InterPro"/>
</dbReference>
<keyword evidence="26" id="KW-1185">Reference proteome</keyword>
<evidence type="ECO:0000256" key="2">
    <source>
        <dbReference type="ARBA" id="ARBA00004574"/>
    </source>
</evidence>
<dbReference type="PROSITE" id="PS00915">
    <property type="entry name" value="PI3_4_KINASE_1"/>
    <property type="match status" value="1"/>
</dbReference>
<dbReference type="InterPro" id="IPR011009">
    <property type="entry name" value="Kinase-like_dom_sf"/>
</dbReference>
<keyword evidence="13 20" id="KW-0067">ATP-binding</keyword>
<dbReference type="EMBL" id="KN847476">
    <property type="protein sequence ID" value="KIX08646.1"/>
    <property type="molecule type" value="Genomic_DNA"/>
</dbReference>
<dbReference type="InterPro" id="IPR044107">
    <property type="entry name" value="PIKKc_ATM"/>
</dbReference>
<keyword evidence="7 20" id="KW-0158">Chromosome</keyword>
<proteinExistence type="inferred from homology"/>
<dbReference type="Gene3D" id="3.30.1010.10">
    <property type="entry name" value="Phosphatidylinositol 3-kinase Catalytic Subunit, Chain A, domain 4"/>
    <property type="match status" value="1"/>
</dbReference>
<name>A0A0D2IZ21_9EURO</name>
<keyword evidence="16 20" id="KW-0539">Nucleus</keyword>
<evidence type="ECO:0000256" key="13">
    <source>
        <dbReference type="ARBA" id="ARBA00022840"/>
    </source>
</evidence>
<evidence type="ECO:0000256" key="19">
    <source>
        <dbReference type="ARBA" id="ARBA00048679"/>
    </source>
</evidence>
<dbReference type="FunFam" id="3.30.1010.10:FF:000019">
    <property type="entry name" value="Serine/threonine-protein kinase Tel1"/>
    <property type="match status" value="1"/>
</dbReference>
<keyword evidence="10 20" id="KW-0547">Nucleotide-binding</keyword>
<dbReference type="RefSeq" id="XP_013275782.1">
    <property type="nucleotide sequence ID" value="XM_013420328.1"/>
</dbReference>
<dbReference type="SUPFAM" id="SSF48371">
    <property type="entry name" value="ARM repeat"/>
    <property type="match status" value="1"/>
</dbReference>
<dbReference type="GO" id="GO:0005524">
    <property type="term" value="F:ATP binding"/>
    <property type="evidence" value="ECO:0007669"/>
    <property type="project" value="UniProtKB-KW"/>
</dbReference>
<dbReference type="GeneID" id="25291374"/>
<feature type="domain" description="FATC" evidence="24">
    <location>
        <begin position="2836"/>
        <end position="2868"/>
    </location>
</feature>
<evidence type="ECO:0000256" key="5">
    <source>
        <dbReference type="ARBA" id="ARBA00012513"/>
    </source>
</evidence>
<dbReference type="InterPro" id="IPR003152">
    <property type="entry name" value="FATC_dom"/>
</dbReference>
<dbReference type="SMART" id="SM01343">
    <property type="entry name" value="FATC"/>
    <property type="match status" value="1"/>
</dbReference>
<dbReference type="Pfam" id="PF11640">
    <property type="entry name" value="TAN"/>
    <property type="match status" value="1"/>
</dbReference>